<comment type="similarity">
    <text evidence="3 7">Belongs to the metallo-beta-lactamase superfamily. Glyoxalase II family.</text>
</comment>
<feature type="binding site" evidence="7">
    <location>
        <position position="58"/>
    </location>
    <ligand>
        <name>Zn(2+)</name>
        <dbReference type="ChEBI" id="CHEBI:29105"/>
        <label>2</label>
    </ligand>
</feature>
<comment type="cofactor">
    <cofactor evidence="7">
        <name>Zn(2+)</name>
        <dbReference type="ChEBI" id="CHEBI:29105"/>
    </cofactor>
    <text evidence="7">Binds 2 Zn(2+) ions per subunit.</text>
</comment>
<dbReference type="EC" id="3.1.2.6" evidence="7"/>
<dbReference type="GO" id="GO:0046872">
    <property type="term" value="F:metal ion binding"/>
    <property type="evidence" value="ECO:0007669"/>
    <property type="project" value="UniProtKB-KW"/>
</dbReference>
<keyword evidence="4 7" id="KW-0479">Metal-binding</keyword>
<dbReference type="EMBL" id="CP028519">
    <property type="protein sequence ID" value="AVY94456.1"/>
    <property type="molecule type" value="Genomic_DNA"/>
</dbReference>
<dbReference type="Pfam" id="PF00753">
    <property type="entry name" value="Lactamase_B"/>
    <property type="match status" value="1"/>
</dbReference>
<evidence type="ECO:0000256" key="6">
    <source>
        <dbReference type="ARBA" id="ARBA00022833"/>
    </source>
</evidence>
<evidence type="ECO:0000256" key="7">
    <source>
        <dbReference type="HAMAP-Rule" id="MF_01374"/>
    </source>
</evidence>
<comment type="pathway">
    <text evidence="2 7">Secondary metabolite metabolism; methylglyoxal degradation; (R)-lactate from methylglyoxal: step 2/2.</text>
</comment>
<comment type="catalytic activity">
    <reaction evidence="1 7">
        <text>an S-(2-hydroxyacyl)glutathione + H2O = a 2-hydroxy carboxylate + glutathione + H(+)</text>
        <dbReference type="Rhea" id="RHEA:21864"/>
        <dbReference type="ChEBI" id="CHEBI:15377"/>
        <dbReference type="ChEBI" id="CHEBI:15378"/>
        <dbReference type="ChEBI" id="CHEBI:57925"/>
        <dbReference type="ChEBI" id="CHEBI:58896"/>
        <dbReference type="ChEBI" id="CHEBI:71261"/>
        <dbReference type="EC" id="3.1.2.6"/>
    </reaction>
</comment>
<evidence type="ECO:0000256" key="1">
    <source>
        <dbReference type="ARBA" id="ARBA00001623"/>
    </source>
</evidence>
<protein>
    <recommendedName>
        <fullName evidence="7">Hydroxyacylglutathione hydrolase</fullName>
        <ecNumber evidence="7">3.1.2.6</ecNumber>
    </recommendedName>
    <alternativeName>
        <fullName evidence="7">Glyoxalase II</fullName>
        <shortName evidence="7">Glx II</shortName>
    </alternativeName>
</protein>
<dbReference type="STRING" id="1122240.GCA_000620105_00163"/>
<dbReference type="InterPro" id="IPR050110">
    <property type="entry name" value="Glyoxalase_II_hydrolase"/>
</dbReference>
<keyword evidence="6 7" id="KW-0862">Zinc</keyword>
<dbReference type="Proteomes" id="UP000244173">
    <property type="component" value="Chromosome"/>
</dbReference>
<reference evidence="9 10" key="1">
    <citation type="submission" date="2018-04" db="EMBL/GenBank/DDBJ databases">
        <title>Denitrifier Microvirgula.</title>
        <authorList>
            <person name="Anderson E."/>
            <person name="Jang J."/>
            <person name="Ishii S."/>
        </authorList>
    </citation>
    <scope>NUCLEOTIDE SEQUENCE [LARGE SCALE GENOMIC DNA]</scope>
    <source>
        <strain evidence="9 10">BE2.4</strain>
    </source>
</reference>
<dbReference type="InterPro" id="IPR017782">
    <property type="entry name" value="Hydroxyacylglutathione_Hdrlase"/>
</dbReference>
<dbReference type="PANTHER" id="PTHR43705:SF1">
    <property type="entry name" value="HYDROXYACYLGLUTATHIONE HYDROLASE GLOB"/>
    <property type="match status" value="1"/>
</dbReference>
<dbReference type="SUPFAM" id="SSF56281">
    <property type="entry name" value="Metallo-hydrolase/oxidoreductase"/>
    <property type="match status" value="1"/>
</dbReference>
<dbReference type="HAMAP" id="MF_01374">
    <property type="entry name" value="Glyoxalase_2"/>
    <property type="match status" value="1"/>
</dbReference>
<evidence type="ECO:0000259" key="8">
    <source>
        <dbReference type="SMART" id="SM00849"/>
    </source>
</evidence>
<dbReference type="GO" id="GO:0004416">
    <property type="term" value="F:hydroxyacylglutathione hydrolase activity"/>
    <property type="evidence" value="ECO:0007669"/>
    <property type="project" value="UniProtKB-UniRule"/>
</dbReference>
<dbReference type="PIRSF" id="PIRSF005457">
    <property type="entry name" value="Glx"/>
    <property type="match status" value="1"/>
</dbReference>
<feature type="binding site" evidence="7">
    <location>
        <position position="127"/>
    </location>
    <ligand>
        <name>Zn(2+)</name>
        <dbReference type="ChEBI" id="CHEBI:29105"/>
        <label>1</label>
    </ligand>
</feature>
<feature type="binding site" evidence="7">
    <location>
        <position position="165"/>
    </location>
    <ligand>
        <name>Zn(2+)</name>
        <dbReference type="ChEBI" id="CHEBI:29105"/>
        <label>2</label>
    </ligand>
</feature>
<dbReference type="InterPro" id="IPR035680">
    <property type="entry name" value="Clx_II_MBL"/>
</dbReference>
<dbReference type="InterPro" id="IPR032282">
    <property type="entry name" value="HAGH_C"/>
</dbReference>
<evidence type="ECO:0000256" key="4">
    <source>
        <dbReference type="ARBA" id="ARBA00022723"/>
    </source>
</evidence>
<evidence type="ECO:0000313" key="10">
    <source>
        <dbReference type="Proteomes" id="UP000244173"/>
    </source>
</evidence>
<feature type="binding site" evidence="7">
    <location>
        <position position="110"/>
    </location>
    <ligand>
        <name>Zn(2+)</name>
        <dbReference type="ChEBI" id="CHEBI:29105"/>
        <label>1</label>
    </ligand>
</feature>
<dbReference type="GO" id="GO:0019243">
    <property type="term" value="P:methylglyoxal catabolic process to D-lactate via S-lactoyl-glutathione"/>
    <property type="evidence" value="ECO:0007669"/>
    <property type="project" value="UniProtKB-UniRule"/>
</dbReference>
<name>A0A2S0PAR5_9NEIS</name>
<comment type="subunit">
    <text evidence="7">Monomer.</text>
</comment>
<dbReference type="InterPro" id="IPR001279">
    <property type="entry name" value="Metallo-B-lactamas"/>
</dbReference>
<feature type="binding site" evidence="7">
    <location>
        <position position="55"/>
    </location>
    <ligand>
        <name>Zn(2+)</name>
        <dbReference type="ChEBI" id="CHEBI:29105"/>
        <label>1</label>
    </ligand>
</feature>
<comment type="function">
    <text evidence="7">Thiolesterase that catalyzes the hydrolysis of S-D-lactoyl-glutathione to form glutathione and D-lactic acid.</text>
</comment>
<evidence type="ECO:0000256" key="5">
    <source>
        <dbReference type="ARBA" id="ARBA00022801"/>
    </source>
</evidence>
<dbReference type="PANTHER" id="PTHR43705">
    <property type="entry name" value="HYDROXYACYLGLUTATHIONE HYDROLASE"/>
    <property type="match status" value="1"/>
</dbReference>
<gene>
    <name evidence="7 9" type="primary">gloB</name>
    <name evidence="9" type="ORF">DAI18_10650</name>
</gene>
<proteinExistence type="inferred from homology"/>
<dbReference type="Gene3D" id="3.60.15.10">
    <property type="entry name" value="Ribonuclease Z/Hydroxyacylglutathione hydrolase-like"/>
    <property type="match status" value="1"/>
</dbReference>
<dbReference type="NCBIfam" id="TIGR03413">
    <property type="entry name" value="GSH_gloB"/>
    <property type="match status" value="1"/>
</dbReference>
<feature type="binding site" evidence="7">
    <location>
        <position position="53"/>
    </location>
    <ligand>
        <name>Zn(2+)</name>
        <dbReference type="ChEBI" id="CHEBI:29105"/>
        <label>1</label>
    </ligand>
</feature>
<accession>A0A2S0PAR5</accession>
<evidence type="ECO:0000313" key="9">
    <source>
        <dbReference type="EMBL" id="AVY94456.1"/>
    </source>
</evidence>
<dbReference type="InterPro" id="IPR036866">
    <property type="entry name" value="RibonucZ/Hydroxyglut_hydro"/>
</dbReference>
<sequence length="257" mass="26936">MVDVTPVPAFSSNYIWVLHRAQTAVAVDPGDAAPLLDHLAGAGLVLDAVLITHHHADHVGGLPALQARFPALTVCGPAGVAGVTHPLADGDRVELAALGLSLDVLAVPGHTLDHLAYAGAGWLFCGDTLFAAGCGRLFEGTPAQMLASLTRLAALPDDTRIACAHEYTLDNLRFALAVEPDNPALHARLRRDQASRDAGLPTLPSTLALEHDTNPFLRVRVPSVQAAAARQAGEPATGDGLATFTALRRWKDRFQAG</sequence>
<dbReference type="OrthoDB" id="9802248at2"/>
<dbReference type="SMART" id="SM00849">
    <property type="entry name" value="Lactamase_B"/>
    <property type="match status" value="1"/>
</dbReference>
<dbReference type="Pfam" id="PF16123">
    <property type="entry name" value="HAGH_C"/>
    <property type="match status" value="1"/>
</dbReference>
<evidence type="ECO:0000256" key="2">
    <source>
        <dbReference type="ARBA" id="ARBA00004963"/>
    </source>
</evidence>
<keyword evidence="10" id="KW-1185">Reference proteome</keyword>
<feature type="binding site" evidence="7">
    <location>
        <position position="57"/>
    </location>
    <ligand>
        <name>Zn(2+)</name>
        <dbReference type="ChEBI" id="CHEBI:29105"/>
        <label>2</label>
    </ligand>
</feature>
<feature type="domain" description="Metallo-beta-lactamase" evidence="8">
    <location>
        <begin position="12"/>
        <end position="165"/>
    </location>
</feature>
<dbReference type="UniPathway" id="UPA00619">
    <property type="reaction ID" value="UER00676"/>
</dbReference>
<dbReference type="RefSeq" id="WP_107889409.1">
    <property type="nucleotide sequence ID" value="NZ_CP028519.1"/>
</dbReference>
<dbReference type="AlphaFoldDB" id="A0A2S0PAR5"/>
<evidence type="ECO:0000256" key="3">
    <source>
        <dbReference type="ARBA" id="ARBA00006759"/>
    </source>
</evidence>
<dbReference type="KEGG" id="maer:DAI18_10650"/>
<feature type="binding site" evidence="7">
    <location>
        <position position="127"/>
    </location>
    <ligand>
        <name>Zn(2+)</name>
        <dbReference type="ChEBI" id="CHEBI:29105"/>
        <label>2</label>
    </ligand>
</feature>
<keyword evidence="5 7" id="KW-0378">Hydrolase</keyword>
<dbReference type="CDD" id="cd07723">
    <property type="entry name" value="hydroxyacylglutathione_hydrolase_MBL-fold"/>
    <property type="match status" value="1"/>
</dbReference>
<organism evidence="9 10">
    <name type="scientific">Microvirgula aerodenitrificans</name>
    <dbReference type="NCBI Taxonomy" id="57480"/>
    <lineage>
        <taxon>Bacteria</taxon>
        <taxon>Pseudomonadati</taxon>
        <taxon>Pseudomonadota</taxon>
        <taxon>Betaproteobacteria</taxon>
        <taxon>Neisseriales</taxon>
        <taxon>Aquaspirillaceae</taxon>
        <taxon>Microvirgula</taxon>
    </lineage>
</organism>